<dbReference type="SUPFAM" id="SSF52540">
    <property type="entry name" value="P-loop containing nucleoside triphosphate hydrolases"/>
    <property type="match status" value="1"/>
</dbReference>
<dbReference type="EC" id="2.7.1.176" evidence="2"/>
<gene>
    <name evidence="9" type="ORF">QP116_09445</name>
</gene>
<dbReference type="RefSeq" id="WP_285333583.1">
    <property type="nucleotide sequence ID" value="NZ_JASODW010000018.1"/>
</dbReference>
<protein>
    <recommendedName>
        <fullName evidence="5">UDP-N-acetylglucosamine kinase</fullName>
        <ecNumber evidence="2">2.7.1.176</ecNumber>
    </recommendedName>
    <alternativeName>
        <fullName evidence="5">UDP-N-acetylglucosamine kinase</fullName>
    </alternativeName>
</protein>
<evidence type="ECO:0000256" key="7">
    <source>
        <dbReference type="SAM" id="MobiDB-lite"/>
    </source>
</evidence>
<evidence type="ECO:0000313" key="9">
    <source>
        <dbReference type="EMBL" id="MDK6275948.1"/>
    </source>
</evidence>
<proteinExistence type="inferred from homology"/>
<dbReference type="Gene3D" id="3.40.50.300">
    <property type="entry name" value="P-loop containing nucleotide triphosphate hydrolases"/>
    <property type="match status" value="1"/>
</dbReference>
<evidence type="ECO:0000256" key="1">
    <source>
        <dbReference type="ARBA" id="ARBA00009104"/>
    </source>
</evidence>
<evidence type="ECO:0000259" key="8">
    <source>
        <dbReference type="Pfam" id="PF06414"/>
    </source>
</evidence>
<evidence type="ECO:0000256" key="2">
    <source>
        <dbReference type="ARBA" id="ARBA00011963"/>
    </source>
</evidence>
<keyword evidence="4" id="KW-0067">ATP-binding</keyword>
<evidence type="ECO:0000256" key="6">
    <source>
        <dbReference type="ARBA" id="ARBA00048178"/>
    </source>
</evidence>
<dbReference type="InterPro" id="IPR027417">
    <property type="entry name" value="P-loop_NTPase"/>
</dbReference>
<keyword evidence="3" id="KW-0547">Nucleotide-binding</keyword>
<dbReference type="GO" id="GO:0016301">
    <property type="term" value="F:kinase activity"/>
    <property type="evidence" value="ECO:0007669"/>
    <property type="project" value="InterPro"/>
</dbReference>
<accession>A0AAP4C9I8</accession>
<sequence>MANDESIERHYAALRQVMADPDMNPRGPYATVSQEQYFDNSGARPRETSERRALHRQWIQEVLDKSAERGEIKHEGRAIMMAGPPGAGKGTVQRERLNDVPGYVQCDPDMFKEKIIQHELDSGNLDRLKTPLVKELEAQGYTFAPMEFAALVHEESSMLSRKLQKALRTDGTNYVIDTVLKSQGSAQEVAATLDEGGYTYDVVSVQATFEESKAGIYGRWKEGREAFERGESQLGGRPVPSDFANNLITAGGKSTTEASAKWLAENGKGVVSFTQFRRGSSTPEIDQVKHDGKLMPRNVATARHAFPKANETQSRALKIHRPGVDKGNGIGD</sequence>
<comment type="catalytic activity">
    <reaction evidence="6">
        <text>UDP-N-acetyl-alpha-D-glucosamine + ATP = UDP-N-acetyl-alpha-D-glucosamine 3'-phosphate + ADP + H(+)</text>
        <dbReference type="Rhea" id="RHEA:32671"/>
        <dbReference type="ChEBI" id="CHEBI:15378"/>
        <dbReference type="ChEBI" id="CHEBI:30616"/>
        <dbReference type="ChEBI" id="CHEBI:57705"/>
        <dbReference type="ChEBI" id="CHEBI:64353"/>
        <dbReference type="ChEBI" id="CHEBI:456216"/>
        <dbReference type="EC" id="2.7.1.176"/>
    </reaction>
</comment>
<comment type="similarity">
    <text evidence="1">Belongs to the zeta toxin family.</text>
</comment>
<dbReference type="Pfam" id="PF06414">
    <property type="entry name" value="Zeta_toxin"/>
    <property type="match status" value="1"/>
</dbReference>
<evidence type="ECO:0000256" key="4">
    <source>
        <dbReference type="ARBA" id="ARBA00022840"/>
    </source>
</evidence>
<evidence type="ECO:0000256" key="5">
    <source>
        <dbReference type="ARBA" id="ARBA00032897"/>
    </source>
</evidence>
<name>A0AAP4C9I8_9MICC</name>
<dbReference type="AlphaFoldDB" id="A0AAP4C9I8"/>
<comment type="caution">
    <text evidence="9">The sequence shown here is derived from an EMBL/GenBank/DDBJ whole genome shotgun (WGS) entry which is preliminary data.</text>
</comment>
<dbReference type="InterPro" id="IPR010488">
    <property type="entry name" value="Zeta_toxin_domain"/>
</dbReference>
<evidence type="ECO:0000313" key="10">
    <source>
        <dbReference type="Proteomes" id="UP001240483"/>
    </source>
</evidence>
<evidence type="ECO:0000256" key="3">
    <source>
        <dbReference type="ARBA" id="ARBA00022741"/>
    </source>
</evidence>
<dbReference type="GO" id="GO:0005524">
    <property type="term" value="F:ATP binding"/>
    <property type="evidence" value="ECO:0007669"/>
    <property type="project" value="UniProtKB-KW"/>
</dbReference>
<feature type="region of interest" description="Disordered" evidence="7">
    <location>
        <begin position="18"/>
        <end position="50"/>
    </location>
</feature>
<dbReference type="EMBL" id="JASODW010000018">
    <property type="protein sequence ID" value="MDK6275948.1"/>
    <property type="molecule type" value="Genomic_DNA"/>
</dbReference>
<reference evidence="9" key="1">
    <citation type="submission" date="2023-05" db="EMBL/GenBank/DDBJ databases">
        <title>Cataloging the Phylogenetic Diversity of Human Bladder Bacteria.</title>
        <authorList>
            <person name="Du J."/>
        </authorList>
    </citation>
    <scope>NUCLEOTIDE SEQUENCE</scope>
    <source>
        <strain evidence="9">UMB9978</strain>
    </source>
</reference>
<dbReference type="Proteomes" id="UP001240483">
    <property type="component" value="Unassembled WGS sequence"/>
</dbReference>
<feature type="domain" description="Zeta toxin" evidence="8">
    <location>
        <begin position="77"/>
        <end position="260"/>
    </location>
</feature>
<organism evidence="9 10">
    <name type="scientific">Pseudoglutamicibacter cumminsii</name>
    <dbReference type="NCBI Taxonomy" id="156979"/>
    <lineage>
        <taxon>Bacteria</taxon>
        <taxon>Bacillati</taxon>
        <taxon>Actinomycetota</taxon>
        <taxon>Actinomycetes</taxon>
        <taxon>Micrococcales</taxon>
        <taxon>Micrococcaceae</taxon>
        <taxon>Pseudoglutamicibacter</taxon>
    </lineage>
</organism>